<evidence type="ECO:0000313" key="1">
    <source>
        <dbReference type="EMBL" id="GJS87250.1"/>
    </source>
</evidence>
<accession>A0ABQ4ZDZ2</accession>
<keyword evidence="2" id="KW-1185">Reference proteome</keyword>
<dbReference type="EMBL" id="BQNB010011182">
    <property type="protein sequence ID" value="GJS87250.1"/>
    <property type="molecule type" value="Genomic_DNA"/>
</dbReference>
<organism evidence="1 2">
    <name type="scientific">Tanacetum coccineum</name>
    <dbReference type="NCBI Taxonomy" id="301880"/>
    <lineage>
        <taxon>Eukaryota</taxon>
        <taxon>Viridiplantae</taxon>
        <taxon>Streptophyta</taxon>
        <taxon>Embryophyta</taxon>
        <taxon>Tracheophyta</taxon>
        <taxon>Spermatophyta</taxon>
        <taxon>Magnoliopsida</taxon>
        <taxon>eudicotyledons</taxon>
        <taxon>Gunneridae</taxon>
        <taxon>Pentapetalae</taxon>
        <taxon>asterids</taxon>
        <taxon>campanulids</taxon>
        <taxon>Asterales</taxon>
        <taxon>Asteraceae</taxon>
        <taxon>Asteroideae</taxon>
        <taxon>Anthemideae</taxon>
        <taxon>Anthemidinae</taxon>
        <taxon>Tanacetum</taxon>
    </lineage>
</organism>
<gene>
    <name evidence="1" type="ORF">Tco_0769886</name>
</gene>
<sequence>MEKFARLYIDEIVAGHGVPVSNISDRDGRFTSTFLTNITESPRDTIGYEYGLSSSDRWKNYHSSIRCAPFEALYGRKYRSLVLWTKIGESRLIGPELVQETTDKVVMIKEKPKAARDRQKSYADNRCKPLEFEVGDQVLLKVSPWNGVIHFGKKGKYDRGEQLEESEVRKLG</sequence>
<reference evidence="1" key="2">
    <citation type="submission" date="2022-01" db="EMBL/GenBank/DDBJ databases">
        <authorList>
            <person name="Yamashiro T."/>
            <person name="Shiraishi A."/>
            <person name="Satake H."/>
            <person name="Nakayama K."/>
        </authorList>
    </citation>
    <scope>NUCLEOTIDE SEQUENCE</scope>
</reference>
<reference evidence="1" key="1">
    <citation type="journal article" date="2022" name="Int. J. Mol. Sci.">
        <title>Draft Genome of Tanacetum Coccineum: Genomic Comparison of Closely Related Tanacetum-Family Plants.</title>
        <authorList>
            <person name="Yamashiro T."/>
            <person name="Shiraishi A."/>
            <person name="Nakayama K."/>
            <person name="Satake H."/>
        </authorList>
    </citation>
    <scope>NUCLEOTIDE SEQUENCE</scope>
</reference>
<dbReference type="PANTHER" id="PTHR45835">
    <property type="entry name" value="YALI0A06105P"/>
    <property type="match status" value="1"/>
</dbReference>
<protein>
    <recommendedName>
        <fullName evidence="3">Reverse transcriptase domain-containing protein</fullName>
    </recommendedName>
</protein>
<name>A0ABQ4ZDZ2_9ASTR</name>
<evidence type="ECO:0008006" key="3">
    <source>
        <dbReference type="Google" id="ProtNLM"/>
    </source>
</evidence>
<dbReference type="Proteomes" id="UP001151760">
    <property type="component" value="Unassembled WGS sequence"/>
</dbReference>
<dbReference type="PANTHER" id="PTHR45835:SF99">
    <property type="entry name" value="CHROMO DOMAIN-CONTAINING PROTEIN-RELATED"/>
    <property type="match status" value="1"/>
</dbReference>
<evidence type="ECO:0000313" key="2">
    <source>
        <dbReference type="Proteomes" id="UP001151760"/>
    </source>
</evidence>
<proteinExistence type="predicted"/>
<comment type="caution">
    <text evidence="1">The sequence shown here is derived from an EMBL/GenBank/DDBJ whole genome shotgun (WGS) entry which is preliminary data.</text>
</comment>